<reference evidence="1 2" key="1">
    <citation type="submission" date="2019-07" db="EMBL/GenBank/DDBJ databases">
        <title>Genomic Encyclopedia of Archaeal and Bacterial Type Strains, Phase II (KMG-II): from individual species to whole genera.</title>
        <authorList>
            <person name="Goeker M."/>
        </authorList>
    </citation>
    <scope>NUCLEOTIDE SEQUENCE [LARGE SCALE GENOMIC DNA]</scope>
    <source>
        <strain evidence="1 2">DSM 18850</strain>
    </source>
</reference>
<evidence type="ECO:0000313" key="2">
    <source>
        <dbReference type="Proteomes" id="UP000325105"/>
    </source>
</evidence>
<proteinExistence type="predicted"/>
<protein>
    <submittedName>
        <fullName evidence="1">Uncharacterized protein</fullName>
    </submittedName>
</protein>
<dbReference type="AlphaFoldDB" id="A0A5S5DLS6"/>
<accession>A0A5S5DLS6</accession>
<comment type="caution">
    <text evidence="1">The sequence shown here is derived from an EMBL/GenBank/DDBJ whole genome shotgun (WGS) entry which is preliminary data.</text>
</comment>
<organism evidence="1 2">
    <name type="scientific">Sphingobacterium allocomposti</name>
    <dbReference type="NCBI Taxonomy" id="415956"/>
    <lineage>
        <taxon>Bacteria</taxon>
        <taxon>Pseudomonadati</taxon>
        <taxon>Bacteroidota</taxon>
        <taxon>Sphingobacteriia</taxon>
        <taxon>Sphingobacteriales</taxon>
        <taxon>Sphingobacteriaceae</taxon>
        <taxon>Sphingobacterium</taxon>
    </lineage>
</organism>
<keyword evidence="2" id="KW-1185">Reference proteome</keyword>
<sequence length="79" mass="9222">MLSGYNNTKYTRILISTTSKHRSQAYWCPRIWLAAIIPALLRATEHPCPVHGVTFLLISTKDKQKQEKKRIFTFLNDLF</sequence>
<evidence type="ECO:0000313" key="1">
    <source>
        <dbReference type="EMBL" id="TYP96675.1"/>
    </source>
</evidence>
<dbReference type="Proteomes" id="UP000325105">
    <property type="component" value="Unassembled WGS sequence"/>
</dbReference>
<gene>
    <name evidence="1" type="ORF">BC792_105168</name>
</gene>
<name>A0A5S5DLS6_9SPHI</name>
<dbReference type="EMBL" id="VNHX01000005">
    <property type="protein sequence ID" value="TYP96675.1"/>
    <property type="molecule type" value="Genomic_DNA"/>
</dbReference>